<evidence type="ECO:0000256" key="1">
    <source>
        <dbReference type="SAM" id="MobiDB-lite"/>
    </source>
</evidence>
<keyword evidence="4" id="KW-0540">Nuclease</keyword>
<evidence type="ECO:0000313" key="5">
    <source>
        <dbReference type="Proteomes" id="UP001501072"/>
    </source>
</evidence>
<reference evidence="4 5" key="1">
    <citation type="journal article" date="2019" name="Int. J. Syst. Evol. Microbiol.">
        <title>The Global Catalogue of Microorganisms (GCM) 10K type strain sequencing project: providing services to taxonomists for standard genome sequencing and annotation.</title>
        <authorList>
            <consortium name="The Broad Institute Genomics Platform"/>
            <consortium name="The Broad Institute Genome Sequencing Center for Infectious Disease"/>
            <person name="Wu L."/>
            <person name="Ma J."/>
        </authorList>
    </citation>
    <scope>NUCLEOTIDE SEQUENCE [LARGE SCALE GENOMIC DNA]</scope>
    <source>
        <strain evidence="4 5">JCM 11269</strain>
    </source>
</reference>
<evidence type="ECO:0000259" key="3">
    <source>
        <dbReference type="Pfam" id="PF03372"/>
    </source>
</evidence>
<keyword evidence="4" id="KW-0378">Hydrolase</keyword>
<protein>
    <submittedName>
        <fullName evidence="4">Endonuclease/exonuclease/phosphatase family protein</fullName>
    </submittedName>
</protein>
<dbReference type="EMBL" id="BAAAHU010000003">
    <property type="protein sequence ID" value="GAA1004262.1"/>
    <property type="molecule type" value="Genomic_DNA"/>
</dbReference>
<keyword evidence="5" id="KW-1185">Reference proteome</keyword>
<feature type="transmembrane region" description="Helical" evidence="2">
    <location>
        <begin position="92"/>
        <end position="114"/>
    </location>
</feature>
<dbReference type="InterPro" id="IPR005135">
    <property type="entry name" value="Endo/exonuclease/phosphatase"/>
</dbReference>
<keyword evidence="2" id="KW-1133">Transmembrane helix</keyword>
<name>A0ABN1SU18_9ACTN</name>
<keyword evidence="4" id="KW-0255">Endonuclease</keyword>
<feature type="region of interest" description="Disordered" evidence="1">
    <location>
        <begin position="1"/>
        <end position="29"/>
    </location>
</feature>
<dbReference type="GO" id="GO:0004519">
    <property type="term" value="F:endonuclease activity"/>
    <property type="evidence" value="ECO:0007669"/>
    <property type="project" value="UniProtKB-KW"/>
</dbReference>
<dbReference type="InterPro" id="IPR036691">
    <property type="entry name" value="Endo/exonu/phosph_ase_sf"/>
</dbReference>
<dbReference type="SUPFAM" id="SSF56219">
    <property type="entry name" value="DNase I-like"/>
    <property type="match status" value="1"/>
</dbReference>
<keyword evidence="2" id="KW-0472">Membrane</keyword>
<organism evidence="4 5">
    <name type="scientific">Streptomyces thermogriseus</name>
    <dbReference type="NCBI Taxonomy" id="75292"/>
    <lineage>
        <taxon>Bacteria</taxon>
        <taxon>Bacillati</taxon>
        <taxon>Actinomycetota</taxon>
        <taxon>Actinomycetes</taxon>
        <taxon>Kitasatosporales</taxon>
        <taxon>Streptomycetaceae</taxon>
        <taxon>Streptomyces</taxon>
    </lineage>
</organism>
<dbReference type="Pfam" id="PF03372">
    <property type="entry name" value="Exo_endo_phos"/>
    <property type="match status" value="1"/>
</dbReference>
<dbReference type="Gene3D" id="3.60.10.10">
    <property type="entry name" value="Endonuclease/exonuclease/phosphatase"/>
    <property type="match status" value="1"/>
</dbReference>
<keyword evidence="2" id="KW-0812">Transmembrane</keyword>
<feature type="domain" description="Endonuclease/exonuclease/phosphatase" evidence="3">
    <location>
        <begin position="132"/>
        <end position="374"/>
    </location>
</feature>
<evidence type="ECO:0000256" key="2">
    <source>
        <dbReference type="SAM" id="Phobius"/>
    </source>
</evidence>
<proteinExistence type="predicted"/>
<dbReference type="Proteomes" id="UP001501072">
    <property type="component" value="Unassembled WGS sequence"/>
</dbReference>
<dbReference type="RefSeq" id="WP_346071962.1">
    <property type="nucleotide sequence ID" value="NZ_BAAAHU010000003.1"/>
</dbReference>
<gene>
    <name evidence="4" type="ORF">GCM10009564_05820</name>
</gene>
<accession>A0ABN1SU18</accession>
<evidence type="ECO:0000313" key="4">
    <source>
        <dbReference type="EMBL" id="GAA1004262.1"/>
    </source>
</evidence>
<feature type="transmembrane region" description="Helical" evidence="2">
    <location>
        <begin position="65"/>
        <end position="85"/>
    </location>
</feature>
<feature type="transmembrane region" description="Helical" evidence="2">
    <location>
        <begin position="35"/>
        <end position="59"/>
    </location>
</feature>
<comment type="caution">
    <text evidence="4">The sequence shown here is derived from an EMBL/GenBank/DDBJ whole genome shotgun (WGS) entry which is preliminary data.</text>
</comment>
<sequence>MSTSLEEEDRRAGACRETSAPHRPGRRPGRRATRLLTAALGLWTAFLAAFHALTGRYWWWRPMELLPPLAFAVVPLLLLGLVPLARGARPRLAAAALCCVLLGLPLVGLNLHALPGLGGGSAVPAGAVRVFSWNTEYWSDGDDPKAFYAFLKAQRADVYLLQEHVSWDLAGHRPVRSDHVDELRAHFPGFQVAAVGEMLTLSRYPIEDWRGLDSWPHLPAGGAGMPPDDSFPDYYRYKVLRTDLRIDGRVASFYNVHVPVQLDISMNPASARFTAFMRAQEDRRKATYRALAADLDDNPLPVVVAGDLNATAAMGELRVLGSRLRDALPACDDLLPASWPASGPSLWRLDWAFTSASVKVHTYRMVDSEGLSDHRAQALTVTLPGG</sequence>